<dbReference type="SUPFAM" id="SSF52091">
    <property type="entry name" value="SpoIIaa-like"/>
    <property type="match status" value="1"/>
</dbReference>
<feature type="domain" description="STAS" evidence="3">
    <location>
        <begin position="6"/>
        <end position="107"/>
    </location>
</feature>
<dbReference type="InterPro" id="IPR036513">
    <property type="entry name" value="STAS_dom_sf"/>
</dbReference>
<sequence>MTVAHVESRNETEPQRVEITVTGEIDLSNADQVRDKLYQAIDNDLVHVSLNLTEVSYLDSSGLHILFTLAGRLQRLQTELAIVALPGTPARRIVELAGFGAVATLHP</sequence>
<dbReference type="CDD" id="cd07043">
    <property type="entry name" value="STAS_anti-anti-sigma_factors"/>
    <property type="match status" value="1"/>
</dbReference>
<keyword evidence="5" id="KW-1185">Reference proteome</keyword>
<evidence type="ECO:0000256" key="2">
    <source>
        <dbReference type="RuleBase" id="RU003749"/>
    </source>
</evidence>
<gene>
    <name evidence="4" type="ORF">GCM10009676_22560</name>
</gene>
<accession>A0ABN1W988</accession>
<evidence type="ECO:0000313" key="4">
    <source>
        <dbReference type="EMBL" id="GAA1237597.1"/>
    </source>
</evidence>
<dbReference type="InterPro" id="IPR002645">
    <property type="entry name" value="STAS_dom"/>
</dbReference>
<proteinExistence type="inferred from homology"/>
<evidence type="ECO:0000313" key="5">
    <source>
        <dbReference type="Proteomes" id="UP001500653"/>
    </source>
</evidence>
<reference evidence="4 5" key="1">
    <citation type="journal article" date="2019" name="Int. J. Syst. Evol. Microbiol.">
        <title>The Global Catalogue of Microorganisms (GCM) 10K type strain sequencing project: providing services to taxonomists for standard genome sequencing and annotation.</title>
        <authorList>
            <consortium name="The Broad Institute Genomics Platform"/>
            <consortium name="The Broad Institute Genome Sequencing Center for Infectious Disease"/>
            <person name="Wu L."/>
            <person name="Ma J."/>
        </authorList>
    </citation>
    <scope>NUCLEOTIDE SEQUENCE [LARGE SCALE GENOMIC DNA]</scope>
    <source>
        <strain evidence="4 5">JCM 13023</strain>
    </source>
</reference>
<dbReference type="PANTHER" id="PTHR33495">
    <property type="entry name" value="ANTI-SIGMA FACTOR ANTAGONIST TM_1081-RELATED-RELATED"/>
    <property type="match status" value="1"/>
</dbReference>
<dbReference type="PROSITE" id="PS50801">
    <property type="entry name" value="STAS"/>
    <property type="match status" value="1"/>
</dbReference>
<protein>
    <recommendedName>
        <fullName evidence="2">Anti-sigma factor antagonist</fullName>
    </recommendedName>
</protein>
<organism evidence="4 5">
    <name type="scientific">Prauserella halophila</name>
    <dbReference type="NCBI Taxonomy" id="185641"/>
    <lineage>
        <taxon>Bacteria</taxon>
        <taxon>Bacillati</taxon>
        <taxon>Actinomycetota</taxon>
        <taxon>Actinomycetes</taxon>
        <taxon>Pseudonocardiales</taxon>
        <taxon>Pseudonocardiaceae</taxon>
        <taxon>Prauserella</taxon>
    </lineage>
</organism>
<evidence type="ECO:0000259" key="3">
    <source>
        <dbReference type="PROSITE" id="PS50801"/>
    </source>
</evidence>
<comment type="caution">
    <text evidence="4">The sequence shown here is derived from an EMBL/GenBank/DDBJ whole genome shotgun (WGS) entry which is preliminary data.</text>
</comment>
<dbReference type="Pfam" id="PF01740">
    <property type="entry name" value="STAS"/>
    <property type="match status" value="1"/>
</dbReference>
<dbReference type="InterPro" id="IPR003658">
    <property type="entry name" value="Anti-sigma_ant"/>
</dbReference>
<dbReference type="NCBIfam" id="TIGR00377">
    <property type="entry name" value="ant_ant_sig"/>
    <property type="match status" value="1"/>
</dbReference>
<dbReference type="Gene3D" id="3.30.750.24">
    <property type="entry name" value="STAS domain"/>
    <property type="match status" value="1"/>
</dbReference>
<evidence type="ECO:0000256" key="1">
    <source>
        <dbReference type="ARBA" id="ARBA00009013"/>
    </source>
</evidence>
<dbReference type="RefSeq" id="WP_253863056.1">
    <property type="nucleotide sequence ID" value="NZ_BAAALN010000005.1"/>
</dbReference>
<name>A0ABN1W988_9PSEU</name>
<comment type="similarity">
    <text evidence="1 2">Belongs to the anti-sigma-factor antagonist family.</text>
</comment>
<dbReference type="EMBL" id="BAAALN010000005">
    <property type="protein sequence ID" value="GAA1237597.1"/>
    <property type="molecule type" value="Genomic_DNA"/>
</dbReference>
<dbReference type="Proteomes" id="UP001500653">
    <property type="component" value="Unassembled WGS sequence"/>
</dbReference>
<dbReference type="PANTHER" id="PTHR33495:SF2">
    <property type="entry name" value="ANTI-SIGMA FACTOR ANTAGONIST TM_1081-RELATED"/>
    <property type="match status" value="1"/>
</dbReference>